<evidence type="ECO:0000313" key="1">
    <source>
        <dbReference type="EMBL" id="MBB4686971.1"/>
    </source>
</evidence>
<dbReference type="Proteomes" id="UP000581769">
    <property type="component" value="Unassembled WGS sequence"/>
</dbReference>
<gene>
    <name evidence="1" type="ORF">BJY18_004456</name>
</gene>
<dbReference type="RefSeq" id="WP_184781746.1">
    <property type="nucleotide sequence ID" value="NZ_JACHMG010000001.1"/>
</dbReference>
<dbReference type="AlphaFoldDB" id="A0A840IW43"/>
<keyword evidence="2" id="KW-1185">Reference proteome</keyword>
<accession>A0A840IW43</accession>
<reference evidence="1 2" key="1">
    <citation type="submission" date="2020-08" db="EMBL/GenBank/DDBJ databases">
        <title>Sequencing the genomes of 1000 actinobacteria strains.</title>
        <authorList>
            <person name="Klenk H.-P."/>
        </authorList>
    </citation>
    <scope>NUCLEOTIDE SEQUENCE [LARGE SCALE GENOMIC DNA]</scope>
    <source>
        <strain evidence="1 2">DSM 45859</strain>
    </source>
</reference>
<comment type="caution">
    <text evidence="1">The sequence shown here is derived from an EMBL/GenBank/DDBJ whole genome shotgun (WGS) entry which is preliminary data.</text>
</comment>
<organism evidence="1 2">
    <name type="scientific">Amycolatopsis jiangsuensis</name>
    <dbReference type="NCBI Taxonomy" id="1181879"/>
    <lineage>
        <taxon>Bacteria</taxon>
        <taxon>Bacillati</taxon>
        <taxon>Actinomycetota</taxon>
        <taxon>Actinomycetes</taxon>
        <taxon>Pseudonocardiales</taxon>
        <taxon>Pseudonocardiaceae</taxon>
        <taxon>Amycolatopsis</taxon>
    </lineage>
</organism>
<sequence>MGARPYLEAYWRTSGRDLVDQTIELAAFRWVEDELEYASATGQLQLVA</sequence>
<proteinExistence type="predicted"/>
<protein>
    <submittedName>
        <fullName evidence="1">Uncharacterized protein</fullName>
    </submittedName>
</protein>
<name>A0A840IW43_9PSEU</name>
<evidence type="ECO:0000313" key="2">
    <source>
        <dbReference type="Proteomes" id="UP000581769"/>
    </source>
</evidence>
<dbReference type="EMBL" id="JACHMG010000001">
    <property type="protein sequence ID" value="MBB4686971.1"/>
    <property type="molecule type" value="Genomic_DNA"/>
</dbReference>